<accession>A0A0F9M1V4</accession>
<feature type="transmembrane region" description="Helical" evidence="1">
    <location>
        <begin position="12"/>
        <end position="34"/>
    </location>
</feature>
<evidence type="ECO:0000313" key="2">
    <source>
        <dbReference type="EMBL" id="KKM93291.1"/>
    </source>
</evidence>
<keyword evidence="1" id="KW-0472">Membrane</keyword>
<keyword evidence="1" id="KW-0812">Transmembrane</keyword>
<gene>
    <name evidence="2" type="ORF">LCGC14_1209840</name>
</gene>
<dbReference type="AlphaFoldDB" id="A0A0F9M1V4"/>
<feature type="transmembrane region" description="Helical" evidence="1">
    <location>
        <begin position="40"/>
        <end position="60"/>
    </location>
</feature>
<name>A0A0F9M1V4_9ZZZZ</name>
<organism evidence="2">
    <name type="scientific">marine sediment metagenome</name>
    <dbReference type="NCBI Taxonomy" id="412755"/>
    <lineage>
        <taxon>unclassified sequences</taxon>
        <taxon>metagenomes</taxon>
        <taxon>ecological metagenomes</taxon>
    </lineage>
</organism>
<protein>
    <recommendedName>
        <fullName evidence="3">Zinc-ribbon domain-containing protein</fullName>
    </recommendedName>
</protein>
<keyword evidence="1" id="KW-1133">Transmembrane helix</keyword>
<reference evidence="2" key="1">
    <citation type="journal article" date="2015" name="Nature">
        <title>Complex archaea that bridge the gap between prokaryotes and eukaryotes.</title>
        <authorList>
            <person name="Spang A."/>
            <person name="Saw J.H."/>
            <person name="Jorgensen S.L."/>
            <person name="Zaremba-Niedzwiedzka K."/>
            <person name="Martijn J."/>
            <person name="Lind A.E."/>
            <person name="van Eijk R."/>
            <person name="Schleper C."/>
            <person name="Guy L."/>
            <person name="Ettema T.J."/>
        </authorList>
    </citation>
    <scope>NUCLEOTIDE SEQUENCE</scope>
</reference>
<comment type="caution">
    <text evidence="2">The sequence shown here is derived from an EMBL/GenBank/DDBJ whole genome shotgun (WGS) entry which is preliminary data.</text>
</comment>
<evidence type="ECO:0008006" key="3">
    <source>
        <dbReference type="Google" id="ProtNLM"/>
    </source>
</evidence>
<evidence type="ECO:0000256" key="1">
    <source>
        <dbReference type="SAM" id="Phobius"/>
    </source>
</evidence>
<proteinExistence type="predicted"/>
<dbReference type="EMBL" id="LAZR01006285">
    <property type="protein sequence ID" value="KKM93291.1"/>
    <property type="molecule type" value="Genomic_DNA"/>
</dbReference>
<sequence length="118" mass="13250">MYRRKKTSDERIADIIAFVIAGGAALGVYGLVFLSYQSEIAAMLPAMITFIVVFIPVWCFKGSIKRTIWGIGKKKHTSAQPEVQKRTSFDGFKYCIKCGSEMKKEVKICTKCGQPFQL</sequence>